<proteinExistence type="predicted"/>
<evidence type="ECO:0000313" key="3">
    <source>
        <dbReference type="Proteomes" id="UP000182715"/>
    </source>
</evidence>
<organism evidence="2 3">
    <name type="scientific">Neisseria meningitidis serogroup B</name>
    <dbReference type="NCBI Taxonomy" id="491"/>
    <lineage>
        <taxon>Bacteria</taxon>
        <taxon>Pseudomonadati</taxon>
        <taxon>Pseudomonadota</taxon>
        <taxon>Betaproteobacteria</taxon>
        <taxon>Neisseriales</taxon>
        <taxon>Neisseriaceae</taxon>
        <taxon>Neisseria</taxon>
    </lineage>
</organism>
<evidence type="ECO:0000256" key="1">
    <source>
        <dbReference type="SAM" id="Phobius"/>
    </source>
</evidence>
<dbReference type="EMBL" id="CVTF01000079">
    <property type="protein sequence ID" value="CRY99550.1"/>
    <property type="molecule type" value="Genomic_DNA"/>
</dbReference>
<keyword evidence="1" id="KW-0472">Membrane</keyword>
<evidence type="ECO:0000313" key="2">
    <source>
        <dbReference type="EMBL" id="CRY99550.1"/>
    </source>
</evidence>
<feature type="transmembrane region" description="Helical" evidence="1">
    <location>
        <begin position="111"/>
        <end position="133"/>
    </location>
</feature>
<keyword evidence="1" id="KW-0812">Transmembrane</keyword>
<reference evidence="2 3" key="1">
    <citation type="submission" date="2014-11" db="EMBL/GenBank/DDBJ databases">
        <authorList>
            <person name="Diene M.Seydina."/>
        </authorList>
    </citation>
    <scope>NUCLEOTIDE SEQUENCE [LARGE SCALE GENOMIC DNA]</scope>
    <source>
        <strain evidence="2 3">Neisseria meningitidis CHUV</strain>
    </source>
</reference>
<feature type="transmembrane region" description="Helical" evidence="1">
    <location>
        <begin position="78"/>
        <end position="99"/>
    </location>
</feature>
<keyword evidence="1" id="KW-1133">Transmembrane helix</keyword>
<name>A0A0H5QE67_NEIMI</name>
<dbReference type="Proteomes" id="UP000182715">
    <property type="component" value="Unassembled WGS sequence"/>
</dbReference>
<sequence length="195" mass="20956">MFFVRRLAWSGKMKVLNGWSDRKMWRVLSALPIGVVFFDLIYGFVLNVLQGLDLQRAVPDSEGVLAVTPDIAFNSLQIVANGGMAAVVCFGLAVVFLLNRSVRRRQVLEIGVFRMLGLVAVLAFSAPSVWEWANALPLLLKGADVVNTGNARYVLTALCMPFPAVSCVIGLVGRFRLQTASGRAAKSGGAGKADG</sequence>
<accession>A0A0H5QE67</accession>
<dbReference type="AlphaFoldDB" id="A0A0H5QE67"/>
<feature type="transmembrane region" description="Helical" evidence="1">
    <location>
        <begin position="153"/>
        <end position="173"/>
    </location>
</feature>
<protein>
    <submittedName>
        <fullName evidence="2">Probable integral membrane protein NMA0174</fullName>
    </submittedName>
</protein>